<dbReference type="Pfam" id="PF16874">
    <property type="entry name" value="Glyco_hydro_36C"/>
    <property type="match status" value="1"/>
</dbReference>
<dbReference type="Proteomes" id="UP000578077">
    <property type="component" value="Unassembled WGS sequence"/>
</dbReference>
<evidence type="ECO:0000259" key="1">
    <source>
        <dbReference type="Pfam" id="PF16874"/>
    </source>
</evidence>
<dbReference type="InterPro" id="IPR031705">
    <property type="entry name" value="Glyco_hydro_36_C"/>
</dbReference>
<dbReference type="Gene3D" id="2.60.40.1180">
    <property type="entry name" value="Golgi alpha-mannosidase II"/>
    <property type="match status" value="1"/>
</dbReference>
<keyword evidence="3" id="KW-1185">Reference proteome</keyword>
<accession>A0A841EAN0</accession>
<protein>
    <submittedName>
        <fullName evidence="2">Alpha-galactosidase</fullName>
    </submittedName>
</protein>
<evidence type="ECO:0000313" key="2">
    <source>
        <dbReference type="EMBL" id="MBB5997570.1"/>
    </source>
</evidence>
<dbReference type="EMBL" id="JACHLY010000001">
    <property type="protein sequence ID" value="MBB5997570.1"/>
    <property type="molecule type" value="Genomic_DNA"/>
</dbReference>
<reference evidence="2 3" key="1">
    <citation type="submission" date="2020-08" db="EMBL/GenBank/DDBJ databases">
        <title>Sequencing the genomes of 1000 actinobacteria strains.</title>
        <authorList>
            <person name="Klenk H.-P."/>
        </authorList>
    </citation>
    <scope>NUCLEOTIDE SEQUENCE [LARGE SCALE GENOMIC DNA]</scope>
    <source>
        <strain evidence="2 3">DSM 44593</strain>
    </source>
</reference>
<comment type="caution">
    <text evidence="2">The sequence shown here is derived from an EMBL/GenBank/DDBJ whole genome shotgun (WGS) entry which is preliminary data.</text>
</comment>
<proteinExistence type="predicted"/>
<evidence type="ECO:0000313" key="3">
    <source>
        <dbReference type="Proteomes" id="UP000578077"/>
    </source>
</evidence>
<name>A0A841EAN0_9ACTN</name>
<dbReference type="InterPro" id="IPR013780">
    <property type="entry name" value="Glyco_hydro_b"/>
</dbReference>
<feature type="domain" description="Glycosyl hydrolase family 36 C-terminal" evidence="1">
    <location>
        <begin position="69"/>
        <end position="152"/>
    </location>
</feature>
<sequence>MHRQTRALYALLDSLRERHPRVEFESCASADLATLTAWSGLVREFRPLLHTGRTVRSDDTDPGALLHGVVSQTGERALYCFARLETAPAEQPGRTALPGLDPQRHYTLHHRTELGDPAGGHAGAPAWLHADTPAPVLTGAALRYLGVPMPRLFPAQAVLIEAVAEE</sequence>
<dbReference type="AlphaFoldDB" id="A0A841EAN0"/>
<gene>
    <name evidence="2" type="ORF">HNR25_001321</name>
</gene>
<organism evidence="2 3">
    <name type="scientific">Streptomonospora salina</name>
    <dbReference type="NCBI Taxonomy" id="104205"/>
    <lineage>
        <taxon>Bacteria</taxon>
        <taxon>Bacillati</taxon>
        <taxon>Actinomycetota</taxon>
        <taxon>Actinomycetes</taxon>
        <taxon>Streptosporangiales</taxon>
        <taxon>Nocardiopsidaceae</taxon>
        <taxon>Streptomonospora</taxon>
    </lineage>
</organism>